<gene>
    <name evidence="1" type="primary">Dper\GL14458</name>
    <name evidence="1" type="ORF">Dper_GL14458</name>
</gene>
<accession>B4GU09</accession>
<sequence length="65" mass="6865">MAPVEGTYDYDLDCDWRRLSGSGCAKEAVQNGARVACLGLRKTTPIGTKWGVGGTASMLAAFPRS</sequence>
<protein>
    <submittedName>
        <fullName evidence="1">GL14458</fullName>
    </submittedName>
</protein>
<dbReference type="Proteomes" id="UP000008744">
    <property type="component" value="Unassembled WGS sequence"/>
</dbReference>
<name>B4GU09_DROPE</name>
<evidence type="ECO:0000313" key="1">
    <source>
        <dbReference type="EMBL" id="EDW26029.1"/>
    </source>
</evidence>
<dbReference type="InterPro" id="IPR036188">
    <property type="entry name" value="FAD/NAD-bd_sf"/>
</dbReference>
<dbReference type="EMBL" id="CH479190">
    <property type="protein sequence ID" value="EDW26029.1"/>
    <property type="molecule type" value="Genomic_DNA"/>
</dbReference>
<dbReference type="OrthoDB" id="5956163at2759"/>
<dbReference type="KEGG" id="dpe:6596856"/>
<organism evidence="2">
    <name type="scientific">Drosophila persimilis</name>
    <name type="common">Fruit fly</name>
    <dbReference type="NCBI Taxonomy" id="7234"/>
    <lineage>
        <taxon>Eukaryota</taxon>
        <taxon>Metazoa</taxon>
        <taxon>Ecdysozoa</taxon>
        <taxon>Arthropoda</taxon>
        <taxon>Hexapoda</taxon>
        <taxon>Insecta</taxon>
        <taxon>Pterygota</taxon>
        <taxon>Neoptera</taxon>
        <taxon>Endopterygota</taxon>
        <taxon>Diptera</taxon>
        <taxon>Brachycera</taxon>
        <taxon>Muscomorpha</taxon>
        <taxon>Ephydroidea</taxon>
        <taxon>Drosophilidae</taxon>
        <taxon>Drosophila</taxon>
        <taxon>Sophophora</taxon>
    </lineage>
</organism>
<dbReference type="eggNOG" id="KOG4716">
    <property type="taxonomic scope" value="Eukaryota"/>
</dbReference>
<reference evidence="1 2" key="1">
    <citation type="journal article" date="2007" name="Nature">
        <title>Evolution of genes and genomes on the Drosophila phylogeny.</title>
        <authorList>
            <consortium name="Drosophila 12 Genomes Consortium"/>
            <person name="Clark A.G."/>
            <person name="Eisen M.B."/>
            <person name="Smith D.R."/>
            <person name="Bergman C.M."/>
            <person name="Oliver B."/>
            <person name="Markow T.A."/>
            <person name="Kaufman T.C."/>
            <person name="Kellis M."/>
            <person name="Gelbart W."/>
            <person name="Iyer V.N."/>
            <person name="Pollard D.A."/>
            <person name="Sackton T.B."/>
            <person name="Larracuente A.M."/>
            <person name="Singh N.D."/>
            <person name="Abad J.P."/>
            <person name="Abt D.N."/>
            <person name="Adryan B."/>
            <person name="Aguade M."/>
            <person name="Akashi H."/>
            <person name="Anderson W.W."/>
            <person name="Aquadro C.F."/>
            <person name="Ardell D.H."/>
            <person name="Arguello R."/>
            <person name="Artieri C.G."/>
            <person name="Barbash D.A."/>
            <person name="Barker D."/>
            <person name="Barsanti P."/>
            <person name="Batterham P."/>
            <person name="Batzoglou S."/>
            <person name="Begun D."/>
            <person name="Bhutkar A."/>
            <person name="Blanco E."/>
            <person name="Bosak S.A."/>
            <person name="Bradley R.K."/>
            <person name="Brand A.D."/>
            <person name="Brent M.R."/>
            <person name="Brooks A.N."/>
            <person name="Brown R.H."/>
            <person name="Butlin R.K."/>
            <person name="Caggese C."/>
            <person name="Calvi B.R."/>
            <person name="Bernardo de Carvalho A."/>
            <person name="Caspi A."/>
            <person name="Castrezana S."/>
            <person name="Celniker S.E."/>
            <person name="Chang J.L."/>
            <person name="Chapple C."/>
            <person name="Chatterji S."/>
            <person name="Chinwalla A."/>
            <person name="Civetta A."/>
            <person name="Clifton S.W."/>
            <person name="Comeron J.M."/>
            <person name="Costello J.C."/>
            <person name="Coyne J.A."/>
            <person name="Daub J."/>
            <person name="David R.G."/>
            <person name="Delcher A.L."/>
            <person name="Delehaunty K."/>
            <person name="Do C.B."/>
            <person name="Ebling H."/>
            <person name="Edwards K."/>
            <person name="Eickbush T."/>
            <person name="Evans J.D."/>
            <person name="Filipski A."/>
            <person name="Findeiss S."/>
            <person name="Freyhult E."/>
            <person name="Fulton L."/>
            <person name="Fulton R."/>
            <person name="Garcia A.C."/>
            <person name="Gardiner A."/>
            <person name="Garfield D.A."/>
            <person name="Garvin B.E."/>
            <person name="Gibson G."/>
            <person name="Gilbert D."/>
            <person name="Gnerre S."/>
            <person name="Godfrey J."/>
            <person name="Good R."/>
            <person name="Gotea V."/>
            <person name="Gravely B."/>
            <person name="Greenberg A.J."/>
            <person name="Griffiths-Jones S."/>
            <person name="Gross S."/>
            <person name="Guigo R."/>
            <person name="Gustafson E.A."/>
            <person name="Haerty W."/>
            <person name="Hahn M.W."/>
            <person name="Halligan D.L."/>
            <person name="Halpern A.L."/>
            <person name="Halter G.M."/>
            <person name="Han M.V."/>
            <person name="Heger A."/>
            <person name="Hillier L."/>
            <person name="Hinrichs A.S."/>
            <person name="Holmes I."/>
            <person name="Hoskins R.A."/>
            <person name="Hubisz M.J."/>
            <person name="Hultmark D."/>
            <person name="Huntley M.A."/>
            <person name="Jaffe D.B."/>
            <person name="Jagadeeshan S."/>
            <person name="Jeck W.R."/>
            <person name="Johnson J."/>
            <person name="Jones C.D."/>
            <person name="Jordan W.C."/>
            <person name="Karpen G.H."/>
            <person name="Kataoka E."/>
            <person name="Keightley P.D."/>
            <person name="Kheradpour P."/>
            <person name="Kirkness E.F."/>
            <person name="Koerich L.B."/>
            <person name="Kristiansen K."/>
            <person name="Kudrna D."/>
            <person name="Kulathinal R.J."/>
            <person name="Kumar S."/>
            <person name="Kwok R."/>
            <person name="Lander E."/>
            <person name="Langley C.H."/>
            <person name="Lapoint R."/>
            <person name="Lazzaro B.P."/>
            <person name="Lee S.J."/>
            <person name="Levesque L."/>
            <person name="Li R."/>
            <person name="Lin C.F."/>
            <person name="Lin M.F."/>
            <person name="Lindblad-Toh K."/>
            <person name="Llopart A."/>
            <person name="Long M."/>
            <person name="Low L."/>
            <person name="Lozovsky E."/>
            <person name="Lu J."/>
            <person name="Luo M."/>
            <person name="Machado C.A."/>
            <person name="Makalowski W."/>
            <person name="Marzo M."/>
            <person name="Matsuda M."/>
            <person name="Matzkin L."/>
            <person name="McAllister B."/>
            <person name="McBride C.S."/>
            <person name="McKernan B."/>
            <person name="McKernan K."/>
            <person name="Mendez-Lago M."/>
            <person name="Minx P."/>
            <person name="Mollenhauer M.U."/>
            <person name="Montooth K."/>
            <person name="Mount S.M."/>
            <person name="Mu X."/>
            <person name="Myers E."/>
            <person name="Negre B."/>
            <person name="Newfeld S."/>
            <person name="Nielsen R."/>
            <person name="Noor M.A."/>
            <person name="O'Grady P."/>
            <person name="Pachter L."/>
            <person name="Papaceit M."/>
            <person name="Parisi M.J."/>
            <person name="Parisi M."/>
            <person name="Parts L."/>
            <person name="Pedersen J.S."/>
            <person name="Pesole G."/>
            <person name="Phillippy A.M."/>
            <person name="Ponting C.P."/>
            <person name="Pop M."/>
            <person name="Porcelli D."/>
            <person name="Powell J.R."/>
            <person name="Prohaska S."/>
            <person name="Pruitt K."/>
            <person name="Puig M."/>
            <person name="Quesneville H."/>
            <person name="Ram K.R."/>
            <person name="Rand D."/>
            <person name="Rasmussen M.D."/>
            <person name="Reed L.K."/>
            <person name="Reenan R."/>
            <person name="Reily A."/>
            <person name="Remington K.A."/>
            <person name="Rieger T.T."/>
            <person name="Ritchie M.G."/>
            <person name="Robin C."/>
            <person name="Rogers Y.H."/>
            <person name="Rohde C."/>
            <person name="Rozas J."/>
            <person name="Rubenfield M.J."/>
            <person name="Ruiz A."/>
            <person name="Russo S."/>
            <person name="Salzberg S.L."/>
            <person name="Sanchez-Gracia A."/>
            <person name="Saranga D.J."/>
            <person name="Sato H."/>
            <person name="Schaeffer S.W."/>
            <person name="Schatz M.C."/>
            <person name="Schlenke T."/>
            <person name="Schwartz R."/>
            <person name="Segarra C."/>
            <person name="Singh R.S."/>
            <person name="Sirot L."/>
            <person name="Sirota M."/>
            <person name="Sisneros N.B."/>
            <person name="Smith C.D."/>
            <person name="Smith T.F."/>
            <person name="Spieth J."/>
            <person name="Stage D.E."/>
            <person name="Stark A."/>
            <person name="Stephan W."/>
            <person name="Strausberg R.L."/>
            <person name="Strempel S."/>
            <person name="Sturgill D."/>
            <person name="Sutton G."/>
            <person name="Sutton G.G."/>
            <person name="Tao W."/>
            <person name="Teichmann S."/>
            <person name="Tobari Y.N."/>
            <person name="Tomimura Y."/>
            <person name="Tsolas J.M."/>
            <person name="Valente V.L."/>
            <person name="Venter E."/>
            <person name="Venter J.C."/>
            <person name="Vicario S."/>
            <person name="Vieira F.G."/>
            <person name="Vilella A.J."/>
            <person name="Villasante A."/>
            <person name="Walenz B."/>
            <person name="Wang J."/>
            <person name="Wasserman M."/>
            <person name="Watts T."/>
            <person name="Wilson D."/>
            <person name="Wilson R.K."/>
            <person name="Wing R.A."/>
            <person name="Wolfner M.F."/>
            <person name="Wong A."/>
            <person name="Wong G.K."/>
            <person name="Wu C.I."/>
            <person name="Wu G."/>
            <person name="Yamamoto D."/>
            <person name="Yang H.P."/>
            <person name="Yang S.P."/>
            <person name="Yorke J.A."/>
            <person name="Yoshida K."/>
            <person name="Zdobnov E."/>
            <person name="Zhang P."/>
            <person name="Zhang Y."/>
            <person name="Zimin A.V."/>
            <person name="Baldwin J."/>
            <person name="Abdouelleil A."/>
            <person name="Abdulkadir J."/>
            <person name="Abebe A."/>
            <person name="Abera B."/>
            <person name="Abreu J."/>
            <person name="Acer S.C."/>
            <person name="Aftuck L."/>
            <person name="Alexander A."/>
            <person name="An P."/>
            <person name="Anderson E."/>
            <person name="Anderson S."/>
            <person name="Arachi H."/>
            <person name="Azer M."/>
            <person name="Bachantsang P."/>
            <person name="Barry A."/>
            <person name="Bayul T."/>
            <person name="Berlin A."/>
            <person name="Bessette D."/>
            <person name="Bloom T."/>
            <person name="Blye J."/>
            <person name="Boguslavskiy L."/>
            <person name="Bonnet C."/>
            <person name="Boukhgalter B."/>
            <person name="Bourzgui I."/>
            <person name="Brown A."/>
            <person name="Cahill P."/>
            <person name="Channer S."/>
            <person name="Cheshatsang Y."/>
            <person name="Chuda L."/>
            <person name="Citroen M."/>
            <person name="Collymore A."/>
            <person name="Cooke P."/>
            <person name="Costello M."/>
            <person name="D'Aco K."/>
            <person name="Daza R."/>
            <person name="De Haan G."/>
            <person name="DeGray S."/>
            <person name="DeMaso C."/>
            <person name="Dhargay N."/>
            <person name="Dooley K."/>
            <person name="Dooley E."/>
            <person name="Doricent M."/>
            <person name="Dorje P."/>
            <person name="Dorjee K."/>
            <person name="Dupes A."/>
            <person name="Elong R."/>
            <person name="Falk J."/>
            <person name="Farina A."/>
            <person name="Faro S."/>
            <person name="Ferguson D."/>
            <person name="Fisher S."/>
            <person name="Foley C.D."/>
            <person name="Franke A."/>
            <person name="Friedrich D."/>
            <person name="Gadbois L."/>
            <person name="Gearin G."/>
            <person name="Gearin C.R."/>
            <person name="Giannoukos G."/>
            <person name="Goode T."/>
            <person name="Graham J."/>
            <person name="Grandbois E."/>
            <person name="Grewal S."/>
            <person name="Gyaltsen K."/>
            <person name="Hafez N."/>
            <person name="Hagos B."/>
            <person name="Hall J."/>
            <person name="Henson C."/>
            <person name="Hollinger A."/>
            <person name="Honan T."/>
            <person name="Huard M.D."/>
            <person name="Hughes L."/>
            <person name="Hurhula B."/>
            <person name="Husby M.E."/>
            <person name="Kamat A."/>
            <person name="Kanga B."/>
            <person name="Kashin S."/>
            <person name="Khazanovich D."/>
            <person name="Kisner P."/>
            <person name="Lance K."/>
            <person name="Lara M."/>
            <person name="Lee W."/>
            <person name="Lennon N."/>
            <person name="Letendre F."/>
            <person name="LeVine R."/>
            <person name="Lipovsky A."/>
            <person name="Liu X."/>
            <person name="Liu J."/>
            <person name="Liu S."/>
            <person name="Lokyitsang T."/>
            <person name="Lokyitsang Y."/>
            <person name="Lubonja R."/>
            <person name="Lui A."/>
            <person name="MacDonald P."/>
            <person name="Magnisalis V."/>
            <person name="Maru K."/>
            <person name="Matthews C."/>
            <person name="McCusker W."/>
            <person name="McDonough S."/>
            <person name="Mehta T."/>
            <person name="Meldrim J."/>
            <person name="Meneus L."/>
            <person name="Mihai O."/>
            <person name="Mihalev A."/>
            <person name="Mihova T."/>
            <person name="Mittelman R."/>
            <person name="Mlenga V."/>
            <person name="Montmayeur A."/>
            <person name="Mulrain L."/>
            <person name="Navidi A."/>
            <person name="Naylor J."/>
            <person name="Negash T."/>
            <person name="Nguyen T."/>
            <person name="Nguyen N."/>
            <person name="Nicol R."/>
            <person name="Norbu C."/>
            <person name="Norbu N."/>
            <person name="Novod N."/>
            <person name="O'Neill B."/>
            <person name="Osman S."/>
            <person name="Markiewicz E."/>
            <person name="Oyono O.L."/>
            <person name="Patti C."/>
            <person name="Phunkhang P."/>
            <person name="Pierre F."/>
            <person name="Priest M."/>
            <person name="Raghuraman S."/>
            <person name="Rege F."/>
            <person name="Reyes R."/>
            <person name="Rise C."/>
            <person name="Rogov P."/>
            <person name="Ross K."/>
            <person name="Ryan E."/>
            <person name="Settipalli S."/>
            <person name="Shea T."/>
            <person name="Sherpa N."/>
            <person name="Shi L."/>
            <person name="Shih D."/>
            <person name="Sparrow T."/>
            <person name="Spaulding J."/>
            <person name="Stalker J."/>
            <person name="Stange-Thomann N."/>
            <person name="Stavropoulos S."/>
            <person name="Stone C."/>
            <person name="Strader C."/>
            <person name="Tesfaye S."/>
            <person name="Thomson T."/>
            <person name="Thoulutsang Y."/>
            <person name="Thoulutsang D."/>
            <person name="Topham K."/>
            <person name="Topping I."/>
            <person name="Tsamla T."/>
            <person name="Vassiliev H."/>
            <person name="Vo A."/>
            <person name="Wangchuk T."/>
            <person name="Wangdi T."/>
            <person name="Weiand M."/>
            <person name="Wilkinson J."/>
            <person name="Wilson A."/>
            <person name="Yadav S."/>
            <person name="Young G."/>
            <person name="Yu Q."/>
            <person name="Zembek L."/>
            <person name="Zhong D."/>
            <person name="Zimmer A."/>
            <person name="Zwirko Z."/>
            <person name="Jaffe D.B."/>
            <person name="Alvarez P."/>
            <person name="Brockman W."/>
            <person name="Butler J."/>
            <person name="Chin C."/>
            <person name="Gnerre S."/>
            <person name="Grabherr M."/>
            <person name="Kleber M."/>
            <person name="Mauceli E."/>
            <person name="MacCallum I."/>
        </authorList>
    </citation>
    <scope>NUCLEOTIDE SEQUENCE [LARGE SCALE GENOMIC DNA]</scope>
    <source>
        <strain evidence="2">MSH-3 / Tucson 14011-0111.49</strain>
    </source>
</reference>
<evidence type="ECO:0000313" key="2">
    <source>
        <dbReference type="Proteomes" id="UP000008744"/>
    </source>
</evidence>
<dbReference type="HOGENOM" id="CLU_178936_1_0_1"/>
<proteinExistence type="predicted"/>
<dbReference type="AlphaFoldDB" id="B4GU09"/>
<dbReference type="STRING" id="7234.B4GU09"/>
<dbReference type="SMR" id="B4GU09"/>
<dbReference type="Gene3D" id="3.50.50.60">
    <property type="entry name" value="FAD/NAD(P)-binding domain"/>
    <property type="match status" value="1"/>
</dbReference>
<keyword evidence="2" id="KW-1185">Reference proteome</keyword>